<comment type="caution">
    <text evidence="9">The sequence shown here is derived from an EMBL/GenBank/DDBJ whole genome shotgun (WGS) entry which is preliminary data.</text>
</comment>
<dbReference type="Pfam" id="PF03330">
    <property type="entry name" value="DPBB_1"/>
    <property type="match status" value="1"/>
</dbReference>
<dbReference type="InterPro" id="IPR007730">
    <property type="entry name" value="SPOR-like_dom"/>
</dbReference>
<dbReference type="EC" id="4.2.2.-" evidence="4"/>
<evidence type="ECO:0000259" key="8">
    <source>
        <dbReference type="PROSITE" id="PS51724"/>
    </source>
</evidence>
<evidence type="ECO:0000256" key="5">
    <source>
        <dbReference type="RuleBase" id="RU003495"/>
    </source>
</evidence>
<dbReference type="InterPro" id="IPR036908">
    <property type="entry name" value="RlpA-like_sf"/>
</dbReference>
<dbReference type="GO" id="GO:0042834">
    <property type="term" value="F:peptidoglycan binding"/>
    <property type="evidence" value="ECO:0007669"/>
    <property type="project" value="InterPro"/>
</dbReference>
<evidence type="ECO:0000256" key="3">
    <source>
        <dbReference type="ARBA" id="ARBA00023316"/>
    </source>
</evidence>
<dbReference type="Gene3D" id="3.30.70.1070">
    <property type="entry name" value="Sporulation related repeat"/>
    <property type="match status" value="1"/>
</dbReference>
<proteinExistence type="inferred from homology"/>
<keyword evidence="1 7" id="KW-0732">Signal</keyword>
<gene>
    <name evidence="4" type="primary">rlpA</name>
    <name evidence="9" type="ORF">CAL65_01230</name>
</gene>
<feature type="domain" description="SPOR" evidence="8">
    <location>
        <begin position="204"/>
        <end position="284"/>
    </location>
</feature>
<feature type="chain" id="PRO_5017840343" description="Endolytic peptidoglycan transglycosylase RlpA" evidence="7">
    <location>
        <begin position="21"/>
        <end position="286"/>
    </location>
</feature>
<dbReference type="SUPFAM" id="SSF50685">
    <property type="entry name" value="Barwin-like endoglucanases"/>
    <property type="match status" value="1"/>
</dbReference>
<dbReference type="FunFam" id="2.40.40.10:FF:000003">
    <property type="entry name" value="Endolytic peptidoglycan transglycosylase RlpA"/>
    <property type="match status" value="1"/>
</dbReference>
<comment type="similarity">
    <text evidence="4 5">Belongs to the RlpA family.</text>
</comment>
<dbReference type="AlphaFoldDB" id="A0A3E0X4I1"/>
<dbReference type="SUPFAM" id="SSF110997">
    <property type="entry name" value="Sporulation related repeat"/>
    <property type="match status" value="1"/>
</dbReference>
<keyword evidence="4" id="KW-0449">Lipoprotein</keyword>
<feature type="compositionally biased region" description="Basic and acidic residues" evidence="6">
    <location>
        <begin position="50"/>
        <end position="60"/>
    </location>
</feature>
<dbReference type="PANTHER" id="PTHR34183">
    <property type="entry name" value="ENDOLYTIC PEPTIDOGLYCAN TRANSGLYCOSYLASE RLPA"/>
    <property type="match status" value="1"/>
</dbReference>
<name>A0A3E0X4I1_9GAMM</name>
<dbReference type="PROSITE" id="PS51257">
    <property type="entry name" value="PROKAR_LIPOPROTEIN"/>
    <property type="match status" value="1"/>
</dbReference>
<keyword evidence="10" id="KW-1185">Reference proteome</keyword>
<evidence type="ECO:0000256" key="6">
    <source>
        <dbReference type="SAM" id="MobiDB-lite"/>
    </source>
</evidence>
<feature type="signal peptide" evidence="7">
    <location>
        <begin position="1"/>
        <end position="20"/>
    </location>
</feature>
<dbReference type="Pfam" id="PF05036">
    <property type="entry name" value="SPOR"/>
    <property type="match status" value="1"/>
</dbReference>
<comment type="function">
    <text evidence="4">Lytic transglycosylase with a strong preference for naked glycan strands that lack stem peptides.</text>
</comment>
<dbReference type="Proteomes" id="UP000256763">
    <property type="component" value="Unassembled WGS sequence"/>
</dbReference>
<dbReference type="GO" id="GO:0008932">
    <property type="term" value="F:lytic endotransglycosylase activity"/>
    <property type="evidence" value="ECO:0007669"/>
    <property type="project" value="UniProtKB-UniRule"/>
</dbReference>
<evidence type="ECO:0000313" key="10">
    <source>
        <dbReference type="Proteomes" id="UP000256763"/>
    </source>
</evidence>
<keyword evidence="4" id="KW-0472">Membrane</keyword>
<comment type="subcellular location">
    <subcellularLocation>
        <location evidence="4">Cell membrane</location>
        <topology evidence="4">Lipid-anchor</topology>
    </subcellularLocation>
</comment>
<dbReference type="OrthoDB" id="9779128at2"/>
<evidence type="ECO:0000256" key="7">
    <source>
        <dbReference type="SAM" id="SignalP"/>
    </source>
</evidence>
<dbReference type="GO" id="GO:0071555">
    <property type="term" value="P:cell wall organization"/>
    <property type="evidence" value="ECO:0007669"/>
    <property type="project" value="UniProtKB-KW"/>
</dbReference>
<keyword evidence="4" id="KW-0564">Palmitate</keyword>
<dbReference type="RefSeq" id="WP_116300599.1">
    <property type="nucleotide sequence ID" value="NZ_NFZV01000001.1"/>
</dbReference>
<accession>A0A3E0X4I1</accession>
<dbReference type="InterPro" id="IPR012997">
    <property type="entry name" value="RplA"/>
</dbReference>
<organism evidence="9 10">
    <name type="scientific">Alkalilimnicola ehrlichii</name>
    <dbReference type="NCBI Taxonomy" id="351052"/>
    <lineage>
        <taxon>Bacteria</taxon>
        <taxon>Pseudomonadati</taxon>
        <taxon>Pseudomonadota</taxon>
        <taxon>Gammaproteobacteria</taxon>
        <taxon>Chromatiales</taxon>
        <taxon>Ectothiorhodospiraceae</taxon>
        <taxon>Alkalilimnicola</taxon>
    </lineage>
</organism>
<dbReference type="NCBIfam" id="TIGR00413">
    <property type="entry name" value="rlpA"/>
    <property type="match status" value="1"/>
</dbReference>
<dbReference type="CDD" id="cd22268">
    <property type="entry name" value="DPBB_RlpA-like"/>
    <property type="match status" value="1"/>
</dbReference>
<dbReference type="EMBL" id="NFZW01000001">
    <property type="protein sequence ID" value="RFA39446.1"/>
    <property type="molecule type" value="Genomic_DNA"/>
</dbReference>
<keyword evidence="2 4" id="KW-0456">Lyase</keyword>
<sequence length="286" mass="31690">MKPWLRLAPLLICLFMIGCATTPPSETGTPGPDPDRQPDGPPANPPDLSHVIDPEPKWEPPSRWGNPSSYEVFGVTYEVMDSIEQGYTEEGIASWYGKKFHGRRTSSGETYDMYAMTAAHKHLPIPVYVRVTNLENDKQIIVRVNDRGPFARNRIIDLSYAAAYRLDMLDRGTAPVRIEVIATEAPANMADYQAGEPPVPAKVEPNGSNIFVQAGAFSQRGNAERLRTQLQNAALDTPVEIQAAELERGSVYRVRLGPVRQEEQLAQLTARLAELGINAPQVLRME</sequence>
<dbReference type="InterPro" id="IPR034718">
    <property type="entry name" value="RlpA"/>
</dbReference>
<evidence type="ECO:0000256" key="4">
    <source>
        <dbReference type="HAMAP-Rule" id="MF_02071"/>
    </source>
</evidence>
<keyword evidence="4" id="KW-1003">Cell membrane</keyword>
<dbReference type="GO" id="GO:0000270">
    <property type="term" value="P:peptidoglycan metabolic process"/>
    <property type="evidence" value="ECO:0007669"/>
    <property type="project" value="UniProtKB-UniRule"/>
</dbReference>
<feature type="region of interest" description="Disordered" evidence="6">
    <location>
        <begin position="24"/>
        <end position="63"/>
    </location>
</feature>
<dbReference type="InterPro" id="IPR009009">
    <property type="entry name" value="RlpA-like_DPBB"/>
</dbReference>
<dbReference type="InterPro" id="IPR036680">
    <property type="entry name" value="SPOR-like_sf"/>
</dbReference>
<keyword evidence="3 4" id="KW-0961">Cell wall biogenesis/degradation</keyword>
<dbReference type="GO" id="GO:0009279">
    <property type="term" value="C:cell outer membrane"/>
    <property type="evidence" value="ECO:0007669"/>
    <property type="project" value="TreeGrafter"/>
</dbReference>
<dbReference type="GO" id="GO:0005886">
    <property type="term" value="C:plasma membrane"/>
    <property type="evidence" value="ECO:0007669"/>
    <property type="project" value="UniProtKB-SubCell"/>
</dbReference>
<evidence type="ECO:0000256" key="1">
    <source>
        <dbReference type="ARBA" id="ARBA00022729"/>
    </source>
</evidence>
<evidence type="ECO:0000256" key="2">
    <source>
        <dbReference type="ARBA" id="ARBA00023239"/>
    </source>
</evidence>
<reference evidence="10" key="1">
    <citation type="submission" date="2017-05" db="EMBL/GenBank/DDBJ databases">
        <authorList>
            <person name="Sharma S."/>
            <person name="Sidhu C."/>
            <person name="Pinnaka A.K."/>
        </authorList>
    </citation>
    <scope>NUCLEOTIDE SEQUENCE [LARGE SCALE GENOMIC DNA]</scope>
    <source>
        <strain evidence="10">AK93</strain>
    </source>
</reference>
<dbReference type="HAMAP" id="MF_02071">
    <property type="entry name" value="RlpA"/>
    <property type="match status" value="1"/>
</dbReference>
<evidence type="ECO:0000313" key="9">
    <source>
        <dbReference type="EMBL" id="RFA39446.1"/>
    </source>
</evidence>
<dbReference type="PROSITE" id="PS51724">
    <property type="entry name" value="SPOR"/>
    <property type="match status" value="1"/>
</dbReference>
<dbReference type="Gene3D" id="2.40.40.10">
    <property type="entry name" value="RlpA-like domain"/>
    <property type="match status" value="1"/>
</dbReference>
<protein>
    <recommendedName>
        <fullName evidence="4">Endolytic peptidoglycan transglycosylase RlpA</fullName>
        <ecNumber evidence="4">4.2.2.-</ecNumber>
    </recommendedName>
</protein>
<dbReference type="PANTHER" id="PTHR34183:SF1">
    <property type="entry name" value="ENDOLYTIC PEPTIDOGLYCAN TRANSGLYCOSYLASE RLPA"/>
    <property type="match status" value="1"/>
</dbReference>